<dbReference type="InterPro" id="IPR002792">
    <property type="entry name" value="TRAM_dom"/>
</dbReference>
<dbReference type="EC" id="2.8.4.5" evidence="4"/>
<dbReference type="GO" id="GO:0035598">
    <property type="term" value="F:tRNA (N(6)-L-threonylcarbamoyladenosine(37)-C(2))-methylthiotransferase activity"/>
    <property type="evidence" value="ECO:0007669"/>
    <property type="project" value="UniProtKB-EC"/>
</dbReference>
<dbReference type="InterPro" id="IPR023404">
    <property type="entry name" value="rSAM_horseshoe"/>
</dbReference>
<evidence type="ECO:0000256" key="7">
    <source>
        <dbReference type="ARBA" id="ARBA00022691"/>
    </source>
</evidence>
<keyword evidence="7" id="KW-0949">S-adenosyl-L-methionine</keyword>
<feature type="compositionally biased region" description="Low complexity" evidence="14">
    <location>
        <begin position="52"/>
        <end position="68"/>
    </location>
</feature>
<evidence type="ECO:0000256" key="11">
    <source>
        <dbReference type="ARBA" id="ARBA00023014"/>
    </source>
</evidence>
<keyword evidence="5" id="KW-0004">4Fe-4S</keyword>
<dbReference type="PROSITE" id="PS51918">
    <property type="entry name" value="RADICAL_SAM"/>
    <property type="match status" value="1"/>
</dbReference>
<evidence type="ECO:0000256" key="2">
    <source>
        <dbReference type="ARBA" id="ARBA00002399"/>
    </source>
</evidence>
<organism evidence="17 18">
    <name type="scientific">Fibrobacter succinogenes</name>
    <name type="common">Bacteroides succinogenes</name>
    <dbReference type="NCBI Taxonomy" id="833"/>
    <lineage>
        <taxon>Bacteria</taxon>
        <taxon>Pseudomonadati</taxon>
        <taxon>Fibrobacterota</taxon>
        <taxon>Fibrobacteria</taxon>
        <taxon>Fibrobacterales</taxon>
        <taxon>Fibrobacteraceae</taxon>
        <taxon>Fibrobacter</taxon>
    </lineage>
</organism>
<comment type="function">
    <text evidence="2">Catalyzes the methylthiolation of N6-threonylcarbamoyladenosine (t(6)A), leading to the formation of 2-methylthio-N6-threonylcarbamoyladenosine (ms(2)t(6)A) at position 37 in tRNAs that read codons beginning with adenine.</text>
</comment>
<dbReference type="SFLD" id="SFLDG01082">
    <property type="entry name" value="B12-binding_domain_containing"/>
    <property type="match status" value="1"/>
</dbReference>
<dbReference type="GO" id="GO:0051539">
    <property type="term" value="F:4 iron, 4 sulfur cluster binding"/>
    <property type="evidence" value="ECO:0007669"/>
    <property type="project" value="UniProtKB-KW"/>
</dbReference>
<sequence>MIVVLSQGCAANFGDGEKIARILSQKSEVTFEFPEAKPAHSTRAASFSSKTPANLENAENSASAANPADFSTEKTEAFYLNVCTVKGNAGAMKLLRKAASTFPGVPIYITGCAPKDFREEALRAVPHVQFTSLKELEDSAALPPQPAQSPSSLINARTPDSNKVSRNVLRESPFVGIVNIEEGCLDACAFCSTHLVKGRLHSFAPQTIVDQVQALVDDGCLEIQLTGQDCACYGFDIGTNLAELTQRILTHVNGNYRIRLGMGNPRHVLGYQEALLDCFTDNRIYKFIHIPVQSGSENVLKAMNRRHTARDYATLAHAFTERFRKFTLSTDLIVGYPGETAADFNDTLKLLKETRPTVCNITRFVARPGTVAAHLEPASNQAVPDDIKHERSAILAEAFQQIALENNREWIGDECIVVTEKPGYRAGTTIARNEAYRPVALQGTFPAGQTLRVRITGAEPFALLAEPLA</sequence>
<dbReference type="InterPro" id="IPR005839">
    <property type="entry name" value="Methylthiotransferase"/>
</dbReference>
<evidence type="ECO:0000313" key="18">
    <source>
        <dbReference type="Proteomes" id="UP000255423"/>
    </source>
</evidence>
<dbReference type="SMART" id="SM00729">
    <property type="entry name" value="Elp3"/>
    <property type="match status" value="1"/>
</dbReference>
<keyword evidence="6 17" id="KW-0808">Transferase</keyword>
<comment type="similarity">
    <text evidence="3">Belongs to the methylthiotransferase family. CDKAL1 subfamily.</text>
</comment>
<evidence type="ECO:0000256" key="1">
    <source>
        <dbReference type="ARBA" id="ARBA00001966"/>
    </source>
</evidence>
<dbReference type="EMBL" id="UHJL01000001">
    <property type="protein sequence ID" value="SUQ19900.1"/>
    <property type="molecule type" value="Genomic_DNA"/>
</dbReference>
<dbReference type="InterPro" id="IPR020612">
    <property type="entry name" value="Methylthiotransferase_CS"/>
</dbReference>
<feature type="domain" description="Radical SAM core" evidence="16">
    <location>
        <begin position="170"/>
        <end position="405"/>
    </location>
</feature>
<comment type="cofactor">
    <cofactor evidence="1">
        <name>[4Fe-4S] cluster</name>
        <dbReference type="ChEBI" id="CHEBI:49883"/>
    </cofactor>
</comment>
<name>A0A380RWH2_FIBSU</name>
<dbReference type="FunFam" id="3.80.30.20:FF:000002">
    <property type="entry name" value="threonylcarbamoyladenosine tRNA methylthiotransferase isoform X2"/>
    <property type="match status" value="1"/>
</dbReference>
<protein>
    <recommendedName>
        <fullName evidence="4">tRNA (N(6)-L-threonylcarbamoyladenosine(37)-C(2))-methylthiotransferase</fullName>
        <ecNumber evidence="4">2.8.4.5</ecNumber>
    </recommendedName>
    <alternativeName>
        <fullName evidence="12">tRNA-t(6)A37 methylthiotransferase</fullName>
    </alternativeName>
</protein>
<evidence type="ECO:0000259" key="15">
    <source>
        <dbReference type="PROSITE" id="PS50926"/>
    </source>
</evidence>
<feature type="region of interest" description="Disordered" evidence="14">
    <location>
        <begin position="42"/>
        <end position="68"/>
    </location>
</feature>
<dbReference type="InterPro" id="IPR058240">
    <property type="entry name" value="rSAM_sf"/>
</dbReference>
<evidence type="ECO:0000256" key="8">
    <source>
        <dbReference type="ARBA" id="ARBA00022694"/>
    </source>
</evidence>
<evidence type="ECO:0000256" key="13">
    <source>
        <dbReference type="ARBA" id="ARBA00051661"/>
    </source>
</evidence>
<dbReference type="InterPro" id="IPR007197">
    <property type="entry name" value="rSAM"/>
</dbReference>
<evidence type="ECO:0000256" key="5">
    <source>
        <dbReference type="ARBA" id="ARBA00022485"/>
    </source>
</evidence>
<dbReference type="GO" id="GO:0046872">
    <property type="term" value="F:metal ion binding"/>
    <property type="evidence" value="ECO:0007669"/>
    <property type="project" value="UniProtKB-KW"/>
</dbReference>
<dbReference type="PANTHER" id="PTHR11918:SF45">
    <property type="entry name" value="THREONYLCARBAMOYLADENOSINE TRNA METHYLTHIOTRANSFERASE"/>
    <property type="match status" value="1"/>
</dbReference>
<dbReference type="PANTHER" id="PTHR11918">
    <property type="entry name" value="RADICAL SAM PROTEINS"/>
    <property type="match status" value="1"/>
</dbReference>
<comment type="catalytic activity">
    <reaction evidence="13">
        <text>N(6)-L-threonylcarbamoyladenosine(37) in tRNA + (sulfur carrier)-SH + AH2 + 2 S-adenosyl-L-methionine = 2-methylsulfanyl-N(6)-L-threonylcarbamoyladenosine(37) in tRNA + (sulfur carrier)-H + 5'-deoxyadenosine + L-methionine + A + S-adenosyl-L-homocysteine + 2 H(+)</text>
        <dbReference type="Rhea" id="RHEA:37075"/>
        <dbReference type="Rhea" id="RHEA-COMP:10163"/>
        <dbReference type="Rhea" id="RHEA-COMP:11092"/>
        <dbReference type="Rhea" id="RHEA-COMP:14737"/>
        <dbReference type="Rhea" id="RHEA-COMP:14739"/>
        <dbReference type="ChEBI" id="CHEBI:13193"/>
        <dbReference type="ChEBI" id="CHEBI:15378"/>
        <dbReference type="ChEBI" id="CHEBI:17319"/>
        <dbReference type="ChEBI" id="CHEBI:17499"/>
        <dbReference type="ChEBI" id="CHEBI:29917"/>
        <dbReference type="ChEBI" id="CHEBI:57844"/>
        <dbReference type="ChEBI" id="CHEBI:57856"/>
        <dbReference type="ChEBI" id="CHEBI:59789"/>
        <dbReference type="ChEBI" id="CHEBI:64428"/>
        <dbReference type="ChEBI" id="CHEBI:74418"/>
        <dbReference type="ChEBI" id="CHEBI:74420"/>
        <dbReference type="EC" id="2.8.4.5"/>
    </reaction>
</comment>
<evidence type="ECO:0000256" key="10">
    <source>
        <dbReference type="ARBA" id="ARBA00023004"/>
    </source>
</evidence>
<evidence type="ECO:0000256" key="9">
    <source>
        <dbReference type="ARBA" id="ARBA00022723"/>
    </source>
</evidence>
<gene>
    <name evidence="17" type="ORF">SAMN05661053_1144</name>
</gene>
<keyword evidence="10" id="KW-0408">Iron</keyword>
<dbReference type="Gene3D" id="3.40.50.12160">
    <property type="entry name" value="Methylthiotransferase, N-terminal domain"/>
    <property type="match status" value="1"/>
</dbReference>
<evidence type="ECO:0000256" key="4">
    <source>
        <dbReference type="ARBA" id="ARBA00013273"/>
    </source>
</evidence>
<dbReference type="AlphaFoldDB" id="A0A380RWH2"/>
<evidence type="ECO:0000256" key="6">
    <source>
        <dbReference type="ARBA" id="ARBA00022679"/>
    </source>
</evidence>
<keyword evidence="9" id="KW-0479">Metal-binding</keyword>
<evidence type="ECO:0000256" key="14">
    <source>
        <dbReference type="SAM" id="MobiDB-lite"/>
    </source>
</evidence>
<evidence type="ECO:0000256" key="12">
    <source>
        <dbReference type="ARBA" id="ARBA00031213"/>
    </source>
</evidence>
<accession>A0A380RWH2</accession>
<reference evidence="17 18" key="1">
    <citation type="submission" date="2017-08" db="EMBL/GenBank/DDBJ databases">
        <authorList>
            <person name="de Groot N.N."/>
        </authorList>
    </citation>
    <scope>NUCLEOTIDE SEQUENCE [LARGE SCALE GENOMIC DNA]</scope>
    <source>
        <strain evidence="17 18">HM2</strain>
    </source>
</reference>
<dbReference type="PROSITE" id="PS01278">
    <property type="entry name" value="MTTASE_RADICAL"/>
    <property type="match status" value="1"/>
</dbReference>
<dbReference type="RefSeq" id="WP_109572398.1">
    <property type="nucleotide sequence ID" value="NZ_UHJL01000001.1"/>
</dbReference>
<keyword evidence="8" id="KW-0819">tRNA processing</keyword>
<dbReference type="SUPFAM" id="SSF102114">
    <property type="entry name" value="Radical SAM enzymes"/>
    <property type="match status" value="1"/>
</dbReference>
<feature type="region of interest" description="Disordered" evidence="14">
    <location>
        <begin position="139"/>
        <end position="159"/>
    </location>
</feature>
<proteinExistence type="inferred from homology"/>
<evidence type="ECO:0000256" key="3">
    <source>
        <dbReference type="ARBA" id="ARBA00008616"/>
    </source>
</evidence>
<dbReference type="InterPro" id="IPR038135">
    <property type="entry name" value="Methylthiotransferase_N_sf"/>
</dbReference>
<keyword evidence="11" id="KW-0411">Iron-sulfur</keyword>
<evidence type="ECO:0000313" key="17">
    <source>
        <dbReference type="EMBL" id="SUQ19900.1"/>
    </source>
</evidence>
<dbReference type="InterPro" id="IPR006638">
    <property type="entry name" value="Elp3/MiaA/NifB-like_rSAM"/>
</dbReference>
<dbReference type="Proteomes" id="UP000255423">
    <property type="component" value="Unassembled WGS sequence"/>
</dbReference>
<dbReference type="Pfam" id="PF04055">
    <property type="entry name" value="Radical_SAM"/>
    <property type="match status" value="1"/>
</dbReference>
<dbReference type="PROSITE" id="PS50926">
    <property type="entry name" value="TRAM"/>
    <property type="match status" value="1"/>
</dbReference>
<dbReference type="NCBIfam" id="TIGR00089">
    <property type="entry name" value="MiaB/RimO family radical SAM methylthiotransferase"/>
    <property type="match status" value="1"/>
</dbReference>
<dbReference type="Gene3D" id="3.80.30.20">
    <property type="entry name" value="tm_1862 like domain"/>
    <property type="match status" value="1"/>
</dbReference>
<dbReference type="SFLD" id="SFLDS00029">
    <property type="entry name" value="Radical_SAM"/>
    <property type="match status" value="1"/>
</dbReference>
<feature type="domain" description="TRAM" evidence="15">
    <location>
        <begin position="408"/>
        <end position="469"/>
    </location>
</feature>
<evidence type="ECO:0000259" key="16">
    <source>
        <dbReference type="PROSITE" id="PS51918"/>
    </source>
</evidence>